<reference evidence="10 11" key="1">
    <citation type="journal article" date="2021" name="BMC Biol.">
        <title>Horizontally acquired antibacterial genes associated with adaptive radiation of ladybird beetles.</title>
        <authorList>
            <person name="Li H.S."/>
            <person name="Tang X.F."/>
            <person name="Huang Y.H."/>
            <person name="Xu Z.Y."/>
            <person name="Chen M.L."/>
            <person name="Du X.Y."/>
            <person name="Qiu B.Y."/>
            <person name="Chen P.T."/>
            <person name="Zhang W."/>
            <person name="Slipinski A."/>
            <person name="Escalona H.E."/>
            <person name="Waterhouse R.M."/>
            <person name="Zwick A."/>
            <person name="Pang H."/>
        </authorList>
    </citation>
    <scope>NUCLEOTIDE SEQUENCE [LARGE SCALE GENOMIC DNA]</scope>
    <source>
        <strain evidence="10">SYSU2018</strain>
    </source>
</reference>
<feature type="region of interest" description="Disordered" evidence="9">
    <location>
        <begin position="123"/>
        <end position="252"/>
    </location>
</feature>
<accession>A0ABD2NBP6</accession>
<proteinExistence type="inferred from homology"/>
<evidence type="ECO:0000256" key="6">
    <source>
        <dbReference type="ARBA" id="ARBA00022753"/>
    </source>
</evidence>
<dbReference type="Proteomes" id="UP001516400">
    <property type="component" value="Unassembled WGS sequence"/>
</dbReference>
<gene>
    <name evidence="10" type="ORF">HHI36_020767</name>
</gene>
<evidence type="ECO:0000256" key="5">
    <source>
        <dbReference type="ARBA" id="ARBA00022700"/>
    </source>
</evidence>
<evidence type="ECO:0000313" key="10">
    <source>
        <dbReference type="EMBL" id="KAL3276038.1"/>
    </source>
</evidence>
<evidence type="ECO:0000256" key="8">
    <source>
        <dbReference type="ARBA" id="ARBA00023136"/>
    </source>
</evidence>
<comment type="caution">
    <text evidence="10">The sequence shown here is derived from an EMBL/GenBank/DDBJ whole genome shotgun (WGS) entry which is preliminary data.</text>
</comment>
<dbReference type="GO" id="GO:0009968">
    <property type="term" value="P:negative regulation of signal transduction"/>
    <property type="evidence" value="ECO:0007669"/>
    <property type="project" value="UniProtKB-KW"/>
</dbReference>
<evidence type="ECO:0000313" key="11">
    <source>
        <dbReference type="Proteomes" id="UP001516400"/>
    </source>
</evidence>
<feature type="compositionally biased region" description="Low complexity" evidence="9">
    <location>
        <begin position="142"/>
        <end position="164"/>
    </location>
</feature>
<dbReference type="InterPro" id="IPR043445">
    <property type="entry name" value="TMEPAI/LRAD4"/>
</dbReference>
<dbReference type="PANTHER" id="PTHR16514">
    <property type="entry name" value="LOW DENSITY LIPOPROTEIN RECEPTOR CLASS A DOMAIN-CONTAINING 4A"/>
    <property type="match status" value="1"/>
</dbReference>
<keyword evidence="4" id="KW-0812">Transmembrane</keyword>
<keyword evidence="6" id="KW-0967">Endosome</keyword>
<evidence type="ECO:0000256" key="4">
    <source>
        <dbReference type="ARBA" id="ARBA00022692"/>
    </source>
</evidence>
<evidence type="ECO:0000256" key="3">
    <source>
        <dbReference type="ARBA" id="ARBA00009908"/>
    </source>
</evidence>
<keyword evidence="8" id="KW-0472">Membrane</keyword>
<evidence type="ECO:0000256" key="2">
    <source>
        <dbReference type="ARBA" id="ARBA00004190"/>
    </source>
</evidence>
<dbReference type="PANTHER" id="PTHR16514:SF3">
    <property type="entry name" value="LOW-DENSITY LIPOPROTEIN RECEPTOR CLASS A DOMAIN-CONTAINING PROTEIN 4-LIKE ISOFORM X1"/>
    <property type="match status" value="1"/>
</dbReference>
<dbReference type="AlphaFoldDB" id="A0ABD2NBP6"/>
<comment type="subcellular location">
    <subcellularLocation>
        <location evidence="1">Early endosome membrane</location>
    </subcellularLocation>
    <subcellularLocation>
        <location evidence="2">Endosome membrane</location>
        <topology evidence="2">Single-pass membrane protein</topology>
    </subcellularLocation>
</comment>
<dbReference type="GO" id="GO:0031901">
    <property type="term" value="C:early endosome membrane"/>
    <property type="evidence" value="ECO:0007669"/>
    <property type="project" value="UniProtKB-SubCell"/>
</dbReference>
<organism evidence="10 11">
    <name type="scientific">Cryptolaemus montrouzieri</name>
    <dbReference type="NCBI Taxonomy" id="559131"/>
    <lineage>
        <taxon>Eukaryota</taxon>
        <taxon>Metazoa</taxon>
        <taxon>Ecdysozoa</taxon>
        <taxon>Arthropoda</taxon>
        <taxon>Hexapoda</taxon>
        <taxon>Insecta</taxon>
        <taxon>Pterygota</taxon>
        <taxon>Neoptera</taxon>
        <taxon>Endopterygota</taxon>
        <taxon>Coleoptera</taxon>
        <taxon>Polyphaga</taxon>
        <taxon>Cucujiformia</taxon>
        <taxon>Coccinelloidea</taxon>
        <taxon>Coccinellidae</taxon>
        <taxon>Scymninae</taxon>
        <taxon>Scymnini</taxon>
        <taxon>Cryptolaemus</taxon>
    </lineage>
</organism>
<evidence type="ECO:0000256" key="7">
    <source>
        <dbReference type="ARBA" id="ARBA00022989"/>
    </source>
</evidence>
<keyword evidence="5" id="KW-0734">Signal transduction inhibitor</keyword>
<comment type="similarity">
    <text evidence="3">Belongs to the PMEPA1 family.</text>
</comment>
<sequence length="252" mass="26779">MTVISVDSSGAKCAKSGLLKCATRKCLTVMRQKITLNNKMLSVVSAGATAGVGGMERLRGGRAAARDLAAARERQVRLHALRTDLAVNLPPTITMPDGEHHPYSNARIHIRDAEQEAEIYQKCIRPPPNRTVLESESPPPYRSSSAGLLGSSSSSSSSSEWSTLGSGGNAPLVVRCHSMSSTTKRPEGESGGVQKTDFLQRTVKIFTGKKSTPQNPNPAPTLPAVVVPSGSRRRPPDQNPPPTIHRTSKGGV</sequence>
<keyword evidence="7" id="KW-1133">Transmembrane helix</keyword>
<dbReference type="EMBL" id="JABFTP020000083">
    <property type="protein sequence ID" value="KAL3276038.1"/>
    <property type="molecule type" value="Genomic_DNA"/>
</dbReference>
<evidence type="ECO:0000256" key="1">
    <source>
        <dbReference type="ARBA" id="ARBA00004146"/>
    </source>
</evidence>
<evidence type="ECO:0000256" key="9">
    <source>
        <dbReference type="SAM" id="MobiDB-lite"/>
    </source>
</evidence>
<name>A0ABD2NBP6_9CUCU</name>
<protein>
    <submittedName>
        <fullName evidence="10">Uncharacterized protein</fullName>
    </submittedName>
</protein>
<keyword evidence="11" id="KW-1185">Reference proteome</keyword>